<accession>A0A6G6WJU4</accession>
<keyword evidence="3" id="KW-1185">Reference proteome</keyword>
<name>A0A6G6WJU4_9ACTN</name>
<dbReference type="AlphaFoldDB" id="A0A6G6WJU4"/>
<dbReference type="Proteomes" id="UP000502996">
    <property type="component" value="Chromosome"/>
</dbReference>
<gene>
    <name evidence="2" type="ORF">G5V58_24120</name>
</gene>
<evidence type="ECO:0000313" key="2">
    <source>
        <dbReference type="EMBL" id="QIG45427.1"/>
    </source>
</evidence>
<keyword evidence="1" id="KW-0175">Coiled coil</keyword>
<dbReference type="KEGG" id="nano:G5V58_24120"/>
<dbReference type="RefSeq" id="WP_165237990.1">
    <property type="nucleotide sequence ID" value="NZ_CP049257.1"/>
</dbReference>
<reference evidence="2 3" key="1">
    <citation type="submission" date="2020-02" db="EMBL/GenBank/DDBJ databases">
        <title>Full genome sequence of Nocardioides sp. R-3366.</title>
        <authorList>
            <person name="Im W.-T."/>
        </authorList>
    </citation>
    <scope>NUCLEOTIDE SEQUENCE [LARGE SCALE GENOMIC DNA]</scope>
    <source>
        <strain evidence="2 3">R-3366</strain>
    </source>
</reference>
<proteinExistence type="predicted"/>
<organism evidence="2 3">
    <name type="scientific">Nocardioides anomalus</name>
    <dbReference type="NCBI Taxonomy" id="2712223"/>
    <lineage>
        <taxon>Bacteria</taxon>
        <taxon>Bacillati</taxon>
        <taxon>Actinomycetota</taxon>
        <taxon>Actinomycetes</taxon>
        <taxon>Propionibacteriales</taxon>
        <taxon>Nocardioidaceae</taxon>
        <taxon>Nocardioides</taxon>
    </lineage>
</organism>
<evidence type="ECO:0000256" key="1">
    <source>
        <dbReference type="SAM" id="Coils"/>
    </source>
</evidence>
<feature type="coiled-coil region" evidence="1">
    <location>
        <begin position="124"/>
        <end position="151"/>
    </location>
</feature>
<sequence>MGLVPSELDFADVVGRWTRAARAPERVHVLLADQGPARTWHELGELVGFDADALPLPTGVDADAGRLDVRTLGLLAESTAALLDDDELEELVEHWAKTAAEGGYDVRGDLSALGPRPASTDVPLAALRAALAETVAEVGRLRERVAELEVSAAARRPRLRSSR</sequence>
<protein>
    <submittedName>
        <fullName evidence="2">Uncharacterized protein</fullName>
    </submittedName>
</protein>
<dbReference type="EMBL" id="CP049257">
    <property type="protein sequence ID" value="QIG45427.1"/>
    <property type="molecule type" value="Genomic_DNA"/>
</dbReference>
<evidence type="ECO:0000313" key="3">
    <source>
        <dbReference type="Proteomes" id="UP000502996"/>
    </source>
</evidence>